<evidence type="ECO:0000256" key="2">
    <source>
        <dbReference type="ARBA" id="ARBA00022679"/>
    </source>
</evidence>
<dbReference type="GO" id="GO:0043770">
    <property type="term" value="F:demethylmenaquinone methyltransferase activity"/>
    <property type="evidence" value="ECO:0007669"/>
    <property type="project" value="UniProtKB-UniRule"/>
</dbReference>
<dbReference type="Pfam" id="PF01209">
    <property type="entry name" value="Ubie_methyltran"/>
    <property type="match status" value="1"/>
</dbReference>
<proteinExistence type="inferred from homology"/>
<comment type="pathway">
    <text evidence="4">Quinol/quinone metabolism; menaquinone biosynthesis; menaquinol from 1,4-dihydroxy-2-naphthoate: step 2/2.</text>
</comment>
<sequence>MSSIDTATGQEAPEELSKERVRSIFAQIARRYELFNAVSSFGAYRLWLARMAAQVPVDPQAQVLDLAGGAGDVTFTVARKVRPAHIHCTDLVDDMLNVARERYERGEASGVPVSFQVVDAQRIPFDSERFDAVTMAYGIRNIPDRDQALREALRVLKPGGTFVCLEFSTPRNPLWNGLYNFYLDHLIPFWGKVITGDRDGFVYLSQSIKAFPRQDAFADMMRAAGFERVEWQNCTGGIVAVHVGRRPHGTCAPQRAQG</sequence>
<accession>A0A6M8J757</accession>
<keyword evidence="2 4" id="KW-0808">Transferase</keyword>
<dbReference type="NCBIfam" id="TIGR01934">
    <property type="entry name" value="MenG_MenH_UbiE"/>
    <property type="match status" value="1"/>
</dbReference>
<evidence type="ECO:0000313" key="5">
    <source>
        <dbReference type="EMBL" id="QKF07239.1"/>
    </source>
</evidence>
<dbReference type="EMBL" id="CP053716">
    <property type="protein sequence ID" value="QKF07239.1"/>
    <property type="molecule type" value="Genomic_DNA"/>
</dbReference>
<comment type="similarity">
    <text evidence="4">Belongs to the class I-like SAM-binding methyltransferase superfamily. MenG/UbiE family.</text>
</comment>
<dbReference type="AlphaFoldDB" id="A0A6M8J757"/>
<dbReference type="GO" id="GO:0032259">
    <property type="term" value="P:methylation"/>
    <property type="evidence" value="ECO:0007669"/>
    <property type="project" value="UniProtKB-KW"/>
</dbReference>
<evidence type="ECO:0000256" key="4">
    <source>
        <dbReference type="HAMAP-Rule" id="MF_01813"/>
    </source>
</evidence>
<dbReference type="HAMAP" id="MF_01813">
    <property type="entry name" value="MenG_UbiE_methyltr"/>
    <property type="match status" value="1"/>
</dbReference>
<dbReference type="PANTHER" id="PTHR43591">
    <property type="entry name" value="METHYLTRANSFERASE"/>
    <property type="match status" value="1"/>
</dbReference>
<comment type="caution">
    <text evidence="4">Lacks conserved residue(s) required for the propagation of feature annotation.</text>
</comment>
<dbReference type="InterPro" id="IPR004033">
    <property type="entry name" value="UbiE/COQ5_MeTrFase"/>
</dbReference>
<evidence type="ECO:0000313" key="6">
    <source>
        <dbReference type="Proteomes" id="UP000503297"/>
    </source>
</evidence>
<dbReference type="InterPro" id="IPR029063">
    <property type="entry name" value="SAM-dependent_MTases_sf"/>
</dbReference>
<dbReference type="Gene3D" id="3.40.50.150">
    <property type="entry name" value="Vaccinia Virus protein VP39"/>
    <property type="match status" value="1"/>
</dbReference>
<name>A0A6M8J757_9ACTN</name>
<protein>
    <recommendedName>
        <fullName evidence="4">Demethylmenaquinone methyltransferase</fullName>
        <ecNumber evidence="4">2.1.1.163</ecNumber>
    </recommendedName>
</protein>
<gene>
    <name evidence="4" type="primary">menG</name>
    <name evidence="5" type="ORF">HLV38_03200</name>
</gene>
<dbReference type="PROSITE" id="PS01184">
    <property type="entry name" value="UBIE_2"/>
    <property type="match status" value="1"/>
</dbReference>
<dbReference type="KEGG" id="bwa:HLV38_03200"/>
<keyword evidence="1 4" id="KW-0489">Methyltransferase</keyword>
<comment type="function">
    <text evidence="4">Methyltransferase required for the conversion of demethylmenaquinol (DMKH2) to menaquinol (MKH2).</text>
</comment>
<reference evidence="6" key="1">
    <citation type="submission" date="2020-05" db="EMBL/GenBank/DDBJ databases">
        <title>Novel species in genus Nocardioides.</title>
        <authorList>
            <person name="Zhang G."/>
        </authorList>
    </citation>
    <scope>NUCLEOTIDE SEQUENCE [LARGE SCALE GENOMIC DNA]</scope>
    <source>
        <strain evidence="6">zg-1050</strain>
    </source>
</reference>
<dbReference type="EC" id="2.1.1.163" evidence="4"/>
<organism evidence="5 6">
    <name type="scientific">Berryella wangjianweii</name>
    <dbReference type="NCBI Taxonomy" id="2734634"/>
    <lineage>
        <taxon>Bacteria</taxon>
        <taxon>Bacillati</taxon>
        <taxon>Actinomycetota</taxon>
        <taxon>Coriobacteriia</taxon>
        <taxon>Eggerthellales</taxon>
        <taxon>Eggerthellaceae</taxon>
        <taxon>Berryella</taxon>
    </lineage>
</organism>
<feature type="binding site" evidence="4">
    <location>
        <begin position="119"/>
        <end position="120"/>
    </location>
    <ligand>
        <name>S-adenosyl-L-methionine</name>
        <dbReference type="ChEBI" id="CHEBI:59789"/>
    </ligand>
</feature>
<dbReference type="SUPFAM" id="SSF53335">
    <property type="entry name" value="S-adenosyl-L-methionine-dependent methyltransferases"/>
    <property type="match status" value="1"/>
</dbReference>
<dbReference type="GO" id="GO:0008425">
    <property type="term" value="F:2-methoxy-6-polyprenyl-1,4-benzoquinol methyltransferase activity"/>
    <property type="evidence" value="ECO:0007669"/>
    <property type="project" value="TreeGrafter"/>
</dbReference>
<dbReference type="Proteomes" id="UP000503297">
    <property type="component" value="Chromosome"/>
</dbReference>
<dbReference type="UniPathway" id="UPA00079">
    <property type="reaction ID" value="UER00169"/>
</dbReference>
<keyword evidence="6" id="KW-1185">Reference proteome</keyword>
<evidence type="ECO:0000256" key="1">
    <source>
        <dbReference type="ARBA" id="ARBA00022603"/>
    </source>
</evidence>
<dbReference type="PROSITE" id="PS51608">
    <property type="entry name" value="SAM_MT_UBIE"/>
    <property type="match status" value="1"/>
</dbReference>
<dbReference type="RefSeq" id="WP_173164233.1">
    <property type="nucleotide sequence ID" value="NZ_CP053716.1"/>
</dbReference>
<keyword evidence="3 4" id="KW-0949">S-adenosyl-L-methionine</keyword>
<comment type="catalytic activity">
    <reaction evidence="4">
        <text>a 2-demethylmenaquinol + S-adenosyl-L-methionine = a menaquinol + S-adenosyl-L-homocysteine + H(+)</text>
        <dbReference type="Rhea" id="RHEA:42640"/>
        <dbReference type="Rhea" id="RHEA-COMP:9539"/>
        <dbReference type="Rhea" id="RHEA-COMP:9563"/>
        <dbReference type="ChEBI" id="CHEBI:15378"/>
        <dbReference type="ChEBI" id="CHEBI:18151"/>
        <dbReference type="ChEBI" id="CHEBI:55437"/>
        <dbReference type="ChEBI" id="CHEBI:57856"/>
        <dbReference type="ChEBI" id="CHEBI:59789"/>
        <dbReference type="EC" id="2.1.1.163"/>
    </reaction>
</comment>
<feature type="binding site" evidence="4">
    <location>
        <position position="90"/>
    </location>
    <ligand>
        <name>S-adenosyl-L-methionine</name>
        <dbReference type="ChEBI" id="CHEBI:59789"/>
    </ligand>
</feature>
<dbReference type="PANTHER" id="PTHR43591:SF24">
    <property type="entry name" value="2-METHOXY-6-POLYPRENYL-1,4-BENZOQUINOL METHYLASE, MITOCHONDRIAL"/>
    <property type="match status" value="1"/>
</dbReference>
<dbReference type="CDD" id="cd02440">
    <property type="entry name" value="AdoMet_MTases"/>
    <property type="match status" value="1"/>
</dbReference>
<keyword evidence="4" id="KW-0474">Menaquinone biosynthesis</keyword>
<dbReference type="GO" id="GO:0009234">
    <property type="term" value="P:menaquinone biosynthetic process"/>
    <property type="evidence" value="ECO:0007669"/>
    <property type="project" value="UniProtKB-UniRule"/>
</dbReference>
<evidence type="ECO:0000256" key="3">
    <source>
        <dbReference type="ARBA" id="ARBA00022691"/>
    </source>
</evidence>
<dbReference type="InterPro" id="IPR023576">
    <property type="entry name" value="UbiE/COQ5_MeTrFase_CS"/>
</dbReference>